<organism evidence="7 8">
    <name type="scientific">Eggerthia catenaformis OT 569 = DSM 20559</name>
    <dbReference type="NCBI Taxonomy" id="999415"/>
    <lineage>
        <taxon>Bacteria</taxon>
        <taxon>Bacillati</taxon>
        <taxon>Bacillota</taxon>
        <taxon>Erysipelotrichia</taxon>
        <taxon>Erysipelotrichales</taxon>
        <taxon>Coprobacillaceae</taxon>
        <taxon>Eggerthia</taxon>
    </lineage>
</organism>
<feature type="domain" description="NfeD-like C-terminal" evidence="6">
    <location>
        <begin position="82"/>
        <end position="140"/>
    </location>
</feature>
<evidence type="ECO:0000259" key="6">
    <source>
        <dbReference type="Pfam" id="PF01957"/>
    </source>
</evidence>
<evidence type="ECO:0000256" key="5">
    <source>
        <dbReference type="SAM" id="Phobius"/>
    </source>
</evidence>
<accession>M2PZE2</accession>
<dbReference type="AlphaFoldDB" id="M2PZE2"/>
<dbReference type="InterPro" id="IPR002810">
    <property type="entry name" value="NfeD-like_C"/>
</dbReference>
<dbReference type="STRING" id="999415.HMPREF9943_01712"/>
<comment type="caution">
    <text evidence="7">The sequence shown here is derived from an EMBL/GenBank/DDBJ whole genome shotgun (WGS) entry which is preliminary data.</text>
</comment>
<dbReference type="Proteomes" id="UP000011758">
    <property type="component" value="Unassembled WGS sequence"/>
</dbReference>
<keyword evidence="2 5" id="KW-0812">Transmembrane</keyword>
<keyword evidence="4 5" id="KW-0472">Membrane</keyword>
<evidence type="ECO:0000256" key="4">
    <source>
        <dbReference type="ARBA" id="ARBA00023136"/>
    </source>
</evidence>
<dbReference type="Pfam" id="PF01957">
    <property type="entry name" value="NfeD"/>
    <property type="match status" value="1"/>
</dbReference>
<dbReference type="PANTHER" id="PTHR33507">
    <property type="entry name" value="INNER MEMBRANE PROTEIN YBBJ"/>
    <property type="match status" value="1"/>
</dbReference>
<name>M2PZE2_9FIRM</name>
<dbReference type="eggNOG" id="COG1585">
    <property type="taxonomic scope" value="Bacteria"/>
</dbReference>
<evidence type="ECO:0000313" key="8">
    <source>
        <dbReference type="Proteomes" id="UP000011758"/>
    </source>
</evidence>
<evidence type="ECO:0000313" key="7">
    <source>
        <dbReference type="EMBL" id="EMD16040.1"/>
    </source>
</evidence>
<proteinExistence type="predicted"/>
<evidence type="ECO:0000256" key="1">
    <source>
        <dbReference type="ARBA" id="ARBA00004141"/>
    </source>
</evidence>
<comment type="subcellular location">
    <subcellularLocation>
        <location evidence="1">Membrane</location>
        <topology evidence="1">Multi-pass membrane protein</topology>
    </subcellularLocation>
</comment>
<reference evidence="7 8" key="1">
    <citation type="submission" date="2013-02" db="EMBL/GenBank/DDBJ databases">
        <title>The Genome Sequence of Lactobacillus catenaformis F0143.</title>
        <authorList>
            <consortium name="The Broad Institute Genome Sequencing Platform"/>
            <person name="Earl A."/>
            <person name="Ward D."/>
            <person name="Feldgarden M."/>
            <person name="Gevers D."/>
            <person name="Izard J."/>
            <person name="Blanton J.M."/>
            <person name="Mathney J."/>
            <person name="Dewhirst F.E."/>
            <person name="Young S.K."/>
            <person name="Zeng Q."/>
            <person name="Gargeya S."/>
            <person name="Fitzgerald M."/>
            <person name="Haas B."/>
            <person name="Abouelleil A."/>
            <person name="Alvarado L."/>
            <person name="Arachchi H.M."/>
            <person name="Berlin A."/>
            <person name="Chapman S.B."/>
            <person name="Gearin G."/>
            <person name="Goldberg J."/>
            <person name="Griggs A."/>
            <person name="Gujja S."/>
            <person name="Hansen M."/>
            <person name="Heiman D."/>
            <person name="Howarth C."/>
            <person name="Larimer J."/>
            <person name="Lui A."/>
            <person name="MacDonald P.J.P."/>
            <person name="McCowen C."/>
            <person name="Montmayeur A."/>
            <person name="Murphy C."/>
            <person name="Neiman D."/>
            <person name="Pearson M."/>
            <person name="Priest M."/>
            <person name="Roberts A."/>
            <person name="Saif S."/>
            <person name="Shea T."/>
            <person name="Sisk P."/>
            <person name="Stolte C."/>
            <person name="Sykes S."/>
            <person name="Wortman J."/>
            <person name="Nusbaum C."/>
            <person name="Birren B."/>
        </authorList>
    </citation>
    <scope>NUCLEOTIDE SEQUENCE [LARGE SCALE GENOMIC DNA]</scope>
    <source>
        <strain evidence="7 8">OT 569</strain>
    </source>
</reference>
<keyword evidence="8" id="KW-1185">Reference proteome</keyword>
<evidence type="ECO:0000256" key="3">
    <source>
        <dbReference type="ARBA" id="ARBA00022989"/>
    </source>
</evidence>
<dbReference type="PANTHER" id="PTHR33507:SF3">
    <property type="entry name" value="INNER MEMBRANE PROTEIN YBBJ"/>
    <property type="match status" value="1"/>
</dbReference>
<protein>
    <recommendedName>
        <fullName evidence="6">NfeD-like C-terminal domain-containing protein</fullName>
    </recommendedName>
</protein>
<dbReference type="Gene3D" id="2.40.50.140">
    <property type="entry name" value="Nucleic acid-binding proteins"/>
    <property type="match status" value="1"/>
</dbReference>
<dbReference type="SUPFAM" id="SSF141322">
    <property type="entry name" value="NfeD domain-like"/>
    <property type="match status" value="1"/>
</dbReference>
<dbReference type="InterPro" id="IPR012340">
    <property type="entry name" value="NA-bd_OB-fold"/>
</dbReference>
<sequence length="141" mass="15590">MNMSIFWSLIVIISAIIEVATVTLVSIWFTIGAACALLCQLLGASIQVQISIFMIVSAICVIVSRPLARKMLHGNITKTNTDSIIGQIGIVSKKIHDNQKGEVKIRDTYWRAQSLNDEFIDVNEKVEILAIEGAHIIVRKV</sequence>
<dbReference type="RefSeq" id="WP_004804093.1">
    <property type="nucleotide sequence ID" value="NZ_AUGJ01000018.1"/>
</dbReference>
<dbReference type="EMBL" id="AGEJ01000025">
    <property type="protein sequence ID" value="EMD16040.1"/>
    <property type="molecule type" value="Genomic_DNA"/>
</dbReference>
<dbReference type="InterPro" id="IPR052165">
    <property type="entry name" value="Membrane_assoc_protease"/>
</dbReference>
<dbReference type="BioCyc" id="ECAT999415-HMP:GTTI-1774-MONOMER"/>
<dbReference type="OrthoDB" id="5054at2"/>
<keyword evidence="3 5" id="KW-1133">Transmembrane helix</keyword>
<dbReference type="GO" id="GO:0005886">
    <property type="term" value="C:plasma membrane"/>
    <property type="evidence" value="ECO:0007669"/>
    <property type="project" value="TreeGrafter"/>
</dbReference>
<gene>
    <name evidence="7" type="ORF">HMPREF9943_01712</name>
</gene>
<feature type="transmembrane region" description="Helical" evidence="5">
    <location>
        <begin position="41"/>
        <end position="63"/>
    </location>
</feature>
<evidence type="ECO:0000256" key="2">
    <source>
        <dbReference type="ARBA" id="ARBA00022692"/>
    </source>
</evidence>
<feature type="transmembrane region" description="Helical" evidence="5">
    <location>
        <begin position="7"/>
        <end position="29"/>
    </location>
</feature>